<keyword evidence="1 2" id="KW-0812">Transmembrane</keyword>
<proteinExistence type="predicted"/>
<name>A0A2I0MW34_COLLI</name>
<protein>
    <submittedName>
        <fullName evidence="2">Transmembrane protein 71</fullName>
    </submittedName>
</protein>
<feature type="transmembrane region" description="Helical" evidence="1">
    <location>
        <begin position="310"/>
        <end position="331"/>
    </location>
</feature>
<dbReference type="PANTHER" id="PTHR35255">
    <property type="entry name" value="TRANSMEMBRANE PROTEIN 71"/>
    <property type="match status" value="1"/>
</dbReference>
<dbReference type="PANTHER" id="PTHR35255:SF1">
    <property type="entry name" value="TRANSMEMBRANE PROTEIN 71"/>
    <property type="match status" value="1"/>
</dbReference>
<dbReference type="InParanoid" id="A0A2I0MW34"/>
<evidence type="ECO:0000313" key="3">
    <source>
        <dbReference type="Proteomes" id="UP000053872"/>
    </source>
</evidence>
<dbReference type="Proteomes" id="UP000053872">
    <property type="component" value="Unassembled WGS sequence"/>
</dbReference>
<keyword evidence="3" id="KW-1185">Reference proteome</keyword>
<keyword evidence="1" id="KW-0472">Membrane</keyword>
<feature type="transmembrane region" description="Helical" evidence="1">
    <location>
        <begin position="282"/>
        <end position="303"/>
    </location>
</feature>
<organism evidence="2 3">
    <name type="scientific">Columba livia</name>
    <name type="common">Rock dove</name>
    <dbReference type="NCBI Taxonomy" id="8932"/>
    <lineage>
        <taxon>Eukaryota</taxon>
        <taxon>Metazoa</taxon>
        <taxon>Chordata</taxon>
        <taxon>Craniata</taxon>
        <taxon>Vertebrata</taxon>
        <taxon>Euteleostomi</taxon>
        <taxon>Archelosauria</taxon>
        <taxon>Archosauria</taxon>
        <taxon>Dinosauria</taxon>
        <taxon>Saurischia</taxon>
        <taxon>Theropoda</taxon>
        <taxon>Coelurosauria</taxon>
        <taxon>Aves</taxon>
        <taxon>Neognathae</taxon>
        <taxon>Neoaves</taxon>
        <taxon>Columbimorphae</taxon>
        <taxon>Columbiformes</taxon>
        <taxon>Columbidae</taxon>
        <taxon>Columba</taxon>
    </lineage>
</organism>
<evidence type="ECO:0000256" key="1">
    <source>
        <dbReference type="SAM" id="Phobius"/>
    </source>
</evidence>
<dbReference type="InterPro" id="IPR027975">
    <property type="entry name" value="TMEM71"/>
</dbReference>
<dbReference type="EMBL" id="AKCR02000001">
    <property type="protein sequence ID" value="PKK33871.1"/>
    <property type="molecule type" value="Genomic_DNA"/>
</dbReference>
<evidence type="ECO:0000313" key="2">
    <source>
        <dbReference type="EMBL" id="PKK33871.1"/>
    </source>
</evidence>
<sequence length="342" mass="38143">MIKHLGKKILCCNDIGEYCKRKERLKGKSLQNRRPSKIIYITCYSRVRETIIFKVYGISHIASTPGASSTAFSREHRRSLSQHVFPSYACAFLDDDSADEYCPTDPLTGSLSTCRRSPRLLSNGYYILTKDSFLSDEEGNITLTPSQTSVTYKENLVRVFRRRKKIRRSLTSLFNLGASSSWLSSTVLGSTDSSHSDDPWPDGCSKLEANQSDIGDSDFSSEYSCCVPQRQTPAPNGASLTKDYEFLQPEKPSCASLSSSPFMINANEETLRNAESSTVRNVLSQVVALIMCLIITICTRYFLGGLSATLLLIILVFLFPQDAAVSSFFSLDTSFTTTKFWK</sequence>
<dbReference type="STRING" id="8932.A0A2I0MW34"/>
<keyword evidence="1" id="KW-1133">Transmembrane helix</keyword>
<reference evidence="2 3" key="1">
    <citation type="journal article" date="2013" name="Science">
        <title>Genomic diversity and evolution of the head crest in the rock pigeon.</title>
        <authorList>
            <person name="Shapiro M.D."/>
            <person name="Kronenberg Z."/>
            <person name="Li C."/>
            <person name="Domyan E.T."/>
            <person name="Pan H."/>
            <person name="Campbell M."/>
            <person name="Tan H."/>
            <person name="Huff C.D."/>
            <person name="Hu H."/>
            <person name="Vickrey A.I."/>
            <person name="Nielsen S.C."/>
            <person name="Stringham S.A."/>
            <person name="Hu H."/>
            <person name="Willerslev E."/>
            <person name="Gilbert M.T."/>
            <person name="Yandell M."/>
            <person name="Zhang G."/>
            <person name="Wang J."/>
        </authorList>
    </citation>
    <scope>NUCLEOTIDE SEQUENCE [LARGE SCALE GENOMIC DNA]</scope>
    <source>
        <tissue evidence="2">Blood</tissue>
    </source>
</reference>
<gene>
    <name evidence="2" type="primary">TMEM71</name>
    <name evidence="2" type="ORF">A306_00001202</name>
</gene>
<accession>A0A2I0MW34</accession>
<dbReference type="AlphaFoldDB" id="A0A2I0MW34"/>
<comment type="caution">
    <text evidence="2">The sequence shown here is derived from an EMBL/GenBank/DDBJ whole genome shotgun (WGS) entry which is preliminary data.</text>
</comment>
<dbReference type="Pfam" id="PF15121">
    <property type="entry name" value="TMEM71"/>
    <property type="match status" value="1"/>
</dbReference>